<evidence type="ECO:0000313" key="2">
    <source>
        <dbReference type="EMBL" id="MET7015083.1"/>
    </source>
</evidence>
<comment type="caution">
    <text evidence="2">The sequence shown here is derived from an EMBL/GenBank/DDBJ whole genome shotgun (WGS) entry which is preliminary data.</text>
</comment>
<dbReference type="Gene3D" id="3.40.630.30">
    <property type="match status" value="1"/>
</dbReference>
<organism evidence="2 3">
    <name type="scientific">Uliginosibacterium flavum</name>
    <dbReference type="NCBI Taxonomy" id="1396831"/>
    <lineage>
        <taxon>Bacteria</taxon>
        <taxon>Pseudomonadati</taxon>
        <taxon>Pseudomonadota</taxon>
        <taxon>Betaproteobacteria</taxon>
        <taxon>Rhodocyclales</taxon>
        <taxon>Zoogloeaceae</taxon>
        <taxon>Uliginosibacterium</taxon>
    </lineage>
</organism>
<proteinExistence type="predicted"/>
<dbReference type="Pfam" id="PF21926">
    <property type="entry name" value="FeeM"/>
    <property type="match status" value="1"/>
</dbReference>
<protein>
    <recommendedName>
        <fullName evidence="1">N-acyl amino acid synthase FeeM catalytic core domain-containing protein</fullName>
    </recommendedName>
</protein>
<name>A0ABV2TMC4_9RHOO</name>
<evidence type="ECO:0000313" key="3">
    <source>
        <dbReference type="Proteomes" id="UP001549691"/>
    </source>
</evidence>
<gene>
    <name evidence="2" type="ORF">ABXR19_12845</name>
</gene>
<feature type="domain" description="N-acyl amino acid synthase FeeM catalytic core" evidence="1">
    <location>
        <begin position="107"/>
        <end position="206"/>
    </location>
</feature>
<sequence length="234" mass="26001">MATDPSASTAAKLPRSRLCNSLQSRPATEQPYLFEALRELSFETCLEVAGSTLRIGLAASAWQLEQARMLLEHFQPLNRKILSAVANPVTDHERAVAVALHVTPSQNHQRAQGVITLRRDNEAGLALDQKHHVVLEEMRARGARLVEVETFAFNHKMPLDTLLEPMIKALTSTVDAWGATDILAECPRPDAAFYCAHLGFKRVHKLNDSKATHILLHLSATRIARLQTRILAPR</sequence>
<accession>A0ABV2TMC4</accession>
<dbReference type="Proteomes" id="UP001549691">
    <property type="component" value="Unassembled WGS sequence"/>
</dbReference>
<reference evidence="2 3" key="1">
    <citation type="submission" date="2024-07" db="EMBL/GenBank/DDBJ databases">
        <title>Uliginosibacterium flavum JJ3220;KACC:17644.</title>
        <authorList>
            <person name="Kim M.K."/>
        </authorList>
    </citation>
    <scope>NUCLEOTIDE SEQUENCE [LARGE SCALE GENOMIC DNA]</scope>
    <source>
        <strain evidence="2 3">KACC:17644</strain>
    </source>
</reference>
<keyword evidence="3" id="KW-1185">Reference proteome</keyword>
<evidence type="ECO:0000259" key="1">
    <source>
        <dbReference type="Pfam" id="PF21926"/>
    </source>
</evidence>
<dbReference type="RefSeq" id="WP_354601545.1">
    <property type="nucleotide sequence ID" value="NZ_JBEWZI010000013.1"/>
</dbReference>
<dbReference type="EMBL" id="JBEWZI010000013">
    <property type="protein sequence ID" value="MET7015083.1"/>
    <property type="molecule type" value="Genomic_DNA"/>
</dbReference>
<dbReference type="InterPro" id="IPR054597">
    <property type="entry name" value="FeeM_cat"/>
</dbReference>